<reference evidence="5 6" key="1">
    <citation type="submission" date="2014-06" db="EMBL/GenBank/DDBJ databases">
        <authorList>
            <person name="Ngugi D.K."/>
            <person name="Blom J."/>
            <person name="Alam I."/>
            <person name="Rashid M."/>
            <person name="Baalawi W."/>
            <person name="Zhang G."/>
            <person name="Hikmawan T."/>
            <person name="Guan Y."/>
            <person name="Antunes A."/>
            <person name="Siam R."/>
            <person name="El-Dorry H."/>
            <person name="Bajic V."/>
            <person name="Stingl U."/>
        </authorList>
    </citation>
    <scope>NUCLEOTIDE SEQUENCE [LARGE SCALE GENOMIC DNA]</scope>
    <source>
        <strain evidence="5">SCGC AAA799-P11</strain>
    </source>
</reference>
<evidence type="ECO:0000259" key="4">
    <source>
        <dbReference type="PROSITE" id="PS50984"/>
    </source>
</evidence>
<evidence type="ECO:0000313" key="6">
    <source>
        <dbReference type="Proteomes" id="UP000029387"/>
    </source>
</evidence>
<evidence type="ECO:0000256" key="1">
    <source>
        <dbReference type="ARBA" id="ARBA00007953"/>
    </source>
</evidence>
<evidence type="ECO:0000256" key="3">
    <source>
        <dbReference type="ARBA" id="ARBA00023235"/>
    </source>
</evidence>
<dbReference type="InterPro" id="IPR042214">
    <property type="entry name" value="TruD_catalytic"/>
</dbReference>
<keyword evidence="3 5" id="KW-0413">Isomerase</keyword>
<dbReference type="InterPro" id="IPR020119">
    <property type="entry name" value="PsdUridine_synth_TruD_CS"/>
</dbReference>
<dbReference type="Proteomes" id="UP000029387">
    <property type="component" value="Unassembled WGS sequence"/>
</dbReference>
<keyword evidence="6" id="KW-1185">Reference proteome</keyword>
<proteinExistence type="inferred from homology"/>
<dbReference type="GO" id="GO:0001522">
    <property type="term" value="P:pseudouridine synthesis"/>
    <property type="evidence" value="ECO:0007669"/>
    <property type="project" value="InterPro"/>
</dbReference>
<accession>A0A087S3K0</accession>
<dbReference type="AlphaFoldDB" id="A0A087S3K0"/>
<dbReference type="Gene3D" id="3.30.70.3160">
    <property type="match status" value="1"/>
</dbReference>
<comment type="caution">
    <text evidence="5">The sequence shown here is derived from an EMBL/GenBank/DDBJ whole genome shotgun (WGS) entry which is preliminary data.</text>
</comment>
<dbReference type="Gene3D" id="3.30.2350.20">
    <property type="entry name" value="TruD, catalytic domain"/>
    <property type="match status" value="1"/>
</dbReference>
<name>A0A087S3K0_9ARCH</name>
<dbReference type="SUPFAM" id="SSF55120">
    <property type="entry name" value="Pseudouridine synthase"/>
    <property type="match status" value="1"/>
</dbReference>
<dbReference type="PROSITE" id="PS01268">
    <property type="entry name" value="UPF0024"/>
    <property type="match status" value="1"/>
</dbReference>
<protein>
    <submittedName>
        <fullName evidence="5">Putative tRNA pseudouridine synthase D protein</fullName>
        <ecNumber evidence="5">5.4.99.27</ecNumber>
    </submittedName>
</protein>
<evidence type="ECO:0000313" key="5">
    <source>
        <dbReference type="EMBL" id="KFM20304.1"/>
    </source>
</evidence>
<dbReference type="NCBIfam" id="TIGR00094">
    <property type="entry name" value="tRNA_TruD_broad"/>
    <property type="match status" value="1"/>
</dbReference>
<gene>
    <name evidence="5" type="primary">truD</name>
    <name evidence="5" type="ORF">AAA799P11_00051</name>
</gene>
<dbReference type="GO" id="GO:0160150">
    <property type="term" value="F:tRNA pseudouridine(13) synthase activity"/>
    <property type="evidence" value="ECO:0007669"/>
    <property type="project" value="UniProtKB-EC"/>
</dbReference>
<evidence type="ECO:0000256" key="2">
    <source>
        <dbReference type="ARBA" id="ARBA00022694"/>
    </source>
</evidence>
<dbReference type="PATRIC" id="fig|1502295.3.peg.50"/>
<dbReference type="EC" id="5.4.99.27" evidence="5"/>
<dbReference type="InterPro" id="IPR001656">
    <property type="entry name" value="PsdUridine_synth_TruD"/>
</dbReference>
<dbReference type="PIRSF" id="PIRSF037016">
    <property type="entry name" value="Pseudouridin_synth_euk_prd"/>
    <property type="match status" value="1"/>
</dbReference>
<dbReference type="Gene3D" id="1.10.1510.30">
    <property type="match status" value="1"/>
</dbReference>
<dbReference type="GO" id="GO:0003723">
    <property type="term" value="F:RNA binding"/>
    <property type="evidence" value="ECO:0007669"/>
    <property type="project" value="InterPro"/>
</dbReference>
<dbReference type="EMBL" id="JOSZ01000001">
    <property type="protein sequence ID" value="KFM20304.1"/>
    <property type="molecule type" value="Genomic_DNA"/>
</dbReference>
<dbReference type="PROSITE" id="PS50984">
    <property type="entry name" value="TRUD"/>
    <property type="match status" value="1"/>
</dbReference>
<comment type="similarity">
    <text evidence="1">Belongs to the pseudouridine synthase TruD family.</text>
</comment>
<feature type="domain" description="TRUD" evidence="4">
    <location>
        <begin position="153"/>
        <end position="359"/>
    </location>
</feature>
<dbReference type="Pfam" id="PF01142">
    <property type="entry name" value="TruD"/>
    <property type="match status" value="1"/>
</dbReference>
<dbReference type="InterPro" id="IPR011760">
    <property type="entry name" value="PsdUridine_synth_TruD_insert"/>
</dbReference>
<sequence length="398" mass="45384">MIPDLDSQIGISVYSTKFDGIGGKIRVTPEDFEVSEKILEKTQNSINQEEGYAVYKLKKKKIDTNHALSDIFRKKGIRLKSLGLKDASAITEQFVCSGNKGKAIEDYSTEKYSLKKIGFVKKPLSKKDMVGNHFKIKISGCSAGLSSFTEFENVLNFYGYQRFGSKRPVTHLIGKAILQRNFDSAVELILSFTSDYDSKENNEIRQKLADKQNYQQYFEKMPKQMDIERIVLKEMIEHGDSFRAVRAIPLSLRRFYVQAYQSFIFNKSLSTAFSDGENMFEAELGDICFDQKGIIGKFIKGLDQNLALPFVGYSYYKKTRFDYQISQILQQEEVTPKDFFIKEMQEVSSEGGFRQAAIDCSDYLSSDDVVEFTLSRGSFATILLREIMKPSDPIHAGF</sequence>
<dbReference type="InterPro" id="IPR020103">
    <property type="entry name" value="PsdUridine_synth_cat_dom_sf"/>
</dbReference>
<keyword evidence="2" id="KW-0819">tRNA processing</keyword>
<dbReference type="PANTHER" id="PTHR13326">
    <property type="entry name" value="TRNA PSEUDOURIDINE SYNTHASE D"/>
    <property type="match status" value="1"/>
</dbReference>
<organism evidence="5 6">
    <name type="scientific">Marine Group I thaumarchaeote SCGC AAA799-P11</name>
    <dbReference type="NCBI Taxonomy" id="1502295"/>
    <lineage>
        <taxon>Archaea</taxon>
        <taxon>Nitrososphaerota</taxon>
        <taxon>Marine Group I</taxon>
    </lineage>
</organism>
<dbReference type="FunFam" id="3.30.2350.20:FF:000055">
    <property type="match status" value="1"/>
</dbReference>
<dbReference type="GO" id="GO:0008033">
    <property type="term" value="P:tRNA processing"/>
    <property type="evidence" value="ECO:0007669"/>
    <property type="project" value="UniProtKB-KW"/>
</dbReference>
<dbReference type="PANTHER" id="PTHR13326:SF21">
    <property type="entry name" value="PSEUDOURIDYLATE SYNTHASE PUS7L"/>
    <property type="match status" value="1"/>
</dbReference>